<proteinExistence type="predicted"/>
<keyword evidence="5" id="KW-1185">Reference proteome</keyword>
<dbReference type="EMBL" id="BJFL01000004">
    <property type="protein sequence ID" value="GDY29626.1"/>
    <property type="molecule type" value="Genomic_DNA"/>
</dbReference>
<evidence type="ECO:0000259" key="2">
    <source>
        <dbReference type="Pfam" id="PF00334"/>
    </source>
</evidence>
<evidence type="ECO:0000313" key="4">
    <source>
        <dbReference type="EMBL" id="GDY29626.1"/>
    </source>
</evidence>
<comment type="caution">
    <text evidence="4">The sequence shown here is derived from an EMBL/GenBank/DDBJ whole genome shotgun (WGS) entry which is preliminary data.</text>
</comment>
<reference evidence="5" key="1">
    <citation type="submission" date="2019-04" db="EMBL/GenBank/DDBJ databases">
        <title>Draft genome sequence of Pseudonocardiaceae bacterium SL3-2-4.</title>
        <authorList>
            <person name="Ningsih F."/>
            <person name="Yokota A."/>
            <person name="Sakai Y."/>
            <person name="Nanatani K."/>
            <person name="Yabe S."/>
            <person name="Oetari A."/>
            <person name="Sjamsuridzal W."/>
        </authorList>
    </citation>
    <scope>NUCLEOTIDE SEQUENCE [LARGE SCALE GENOMIC DNA]</scope>
    <source>
        <strain evidence="5">SL3-2-4</strain>
    </source>
</reference>
<feature type="region of interest" description="Disordered" evidence="1">
    <location>
        <begin position="327"/>
        <end position="356"/>
    </location>
</feature>
<feature type="domain" description="A-factor biosynthesis hotdog" evidence="3">
    <location>
        <begin position="544"/>
        <end position="665"/>
    </location>
</feature>
<dbReference type="Gene3D" id="3.30.70.141">
    <property type="entry name" value="Nucleoside diphosphate kinase-like domain"/>
    <property type="match status" value="1"/>
</dbReference>
<feature type="domain" description="Nucleoside diphosphate kinase-like" evidence="2">
    <location>
        <begin position="71"/>
        <end position="205"/>
    </location>
</feature>
<name>A0A4D4J514_9PSEU</name>
<dbReference type="SUPFAM" id="SSF54919">
    <property type="entry name" value="Nucleoside diphosphate kinase, NDK"/>
    <property type="match status" value="1"/>
</dbReference>
<dbReference type="AlphaFoldDB" id="A0A4D4J514"/>
<evidence type="ECO:0000259" key="3">
    <source>
        <dbReference type="Pfam" id="PF03756"/>
    </source>
</evidence>
<feature type="compositionally biased region" description="Low complexity" evidence="1">
    <location>
        <begin position="335"/>
        <end position="346"/>
    </location>
</feature>
<protein>
    <recommendedName>
        <fullName evidence="6">Nucleoside diphosphate kinase</fullName>
    </recommendedName>
</protein>
<evidence type="ECO:0000313" key="5">
    <source>
        <dbReference type="Proteomes" id="UP000298860"/>
    </source>
</evidence>
<sequence>MTRYLVHPPATAEPAGARLGAEHAPPIPETLSAVPEKRVFFAVDSYFRDSWEDLRALPAEEIDHVLRRHATLLLKPESMVARRADVALEWLREQGVVVAAERVRINPHQTRALWHFQWNVATRERRDLCDLIAAAGDSLFVVARLPEDPVPATVRLSNLKGPADPARRQPWQLRHRLGGDNFLLNFVHAADEPADLVRELGILFDGPARRRIYRALLSGVDRYPDAQRYVTRLYRQSSAHDLRLRGVLRRMTDLLGNAAASPAAAELLAALNAAENGLPVRWTELRALAARAGLTVPPWDDIVLGSHLAITSDPGTPILTTVSPDQWQRRDPAADRVPAVPRPAARPGERPAPPTLHYGQAIARRTVHKAGIEEVMVTDSASLSTEEFLVAAELPTAHSYYSDTTTPALRFELMPLLEACRQAGYAVIHRHLGLPTDRRFIIRGYQMHLCPEILFAARPRPIRVSINCRVERSWERAGRVAGMHLGYSMSTPDGEPIGTARVALYWVGPAQWAQMRAESRARQGMPDEIGAAPVWGTPVPARSVGRDCDRNVVLADVDCRDGRFAAGVVVNPGNHGMFEHEQDHVPGMVLMEAARQSAMVAVAEAVGLPPEALSVAGIDAQFTAMAELDLPLRITASARTATSGGAPVGTVTAEIRQGDVRIFRASVDVAGATVAEPAYAAAADGGRTG</sequence>
<dbReference type="Pfam" id="PF03756">
    <property type="entry name" value="AfsA"/>
    <property type="match status" value="2"/>
</dbReference>
<organism evidence="4 5">
    <name type="scientific">Gandjariella thermophila</name>
    <dbReference type="NCBI Taxonomy" id="1931992"/>
    <lineage>
        <taxon>Bacteria</taxon>
        <taxon>Bacillati</taxon>
        <taxon>Actinomycetota</taxon>
        <taxon>Actinomycetes</taxon>
        <taxon>Pseudonocardiales</taxon>
        <taxon>Pseudonocardiaceae</taxon>
        <taxon>Gandjariella</taxon>
    </lineage>
</organism>
<dbReference type="RefSeq" id="WP_192909407.1">
    <property type="nucleotide sequence ID" value="NZ_BJFL01000004.1"/>
</dbReference>
<gene>
    <name evidence="4" type="ORF">GTS_12590</name>
</gene>
<evidence type="ECO:0008006" key="6">
    <source>
        <dbReference type="Google" id="ProtNLM"/>
    </source>
</evidence>
<dbReference type="InterPro" id="IPR005509">
    <property type="entry name" value="AfsA_hotdog_dom"/>
</dbReference>
<dbReference type="Proteomes" id="UP000298860">
    <property type="component" value="Unassembled WGS sequence"/>
</dbReference>
<dbReference type="InterPro" id="IPR034907">
    <property type="entry name" value="NDK-like_dom"/>
</dbReference>
<evidence type="ECO:0000256" key="1">
    <source>
        <dbReference type="SAM" id="MobiDB-lite"/>
    </source>
</evidence>
<accession>A0A4D4J514</accession>
<dbReference type="Pfam" id="PF00334">
    <property type="entry name" value="NDK"/>
    <property type="match status" value="1"/>
</dbReference>
<dbReference type="InterPro" id="IPR036850">
    <property type="entry name" value="NDK-like_dom_sf"/>
</dbReference>
<feature type="domain" description="A-factor biosynthesis hotdog" evidence="3">
    <location>
        <begin position="367"/>
        <end position="501"/>
    </location>
</feature>